<comment type="caution">
    <text evidence="1">The sequence shown here is derived from an EMBL/GenBank/DDBJ whole genome shotgun (WGS) entry which is preliminary data.</text>
</comment>
<proteinExistence type="predicted"/>
<accession>A0A2J9VKY4</accession>
<evidence type="ECO:0000313" key="2">
    <source>
        <dbReference type="Proteomes" id="UP000053748"/>
    </source>
</evidence>
<name>A0A2J9VKY4_VIBMI</name>
<keyword evidence="2" id="KW-1185">Reference proteome</keyword>
<protein>
    <submittedName>
        <fullName evidence="1">Uncharacterized protein</fullName>
    </submittedName>
</protein>
<organism evidence="1 2">
    <name type="scientific">Vibrio mimicus</name>
    <dbReference type="NCBI Taxonomy" id="674"/>
    <lineage>
        <taxon>Bacteria</taxon>
        <taxon>Pseudomonadati</taxon>
        <taxon>Pseudomonadota</taxon>
        <taxon>Gammaproteobacteria</taxon>
        <taxon>Vibrionales</taxon>
        <taxon>Vibrionaceae</taxon>
        <taxon>Vibrio</taxon>
    </lineage>
</organism>
<dbReference type="EMBL" id="LOSJ02000001">
    <property type="protein sequence ID" value="PNM64438.1"/>
    <property type="molecule type" value="Genomic_DNA"/>
</dbReference>
<gene>
    <name evidence="1" type="ORF">AL544_005860</name>
</gene>
<evidence type="ECO:0000313" key="1">
    <source>
        <dbReference type="EMBL" id="PNM64438.1"/>
    </source>
</evidence>
<dbReference type="AlphaFoldDB" id="A0A2J9VKY4"/>
<sequence>MYRQLDMHTGHILSKMYNFYLVRQKPKAQMHIHAYTEIATESETMKNRSNELVEWILNCLMDDALVVESNSNHDIERCCYRELAYVSL</sequence>
<dbReference type="STRING" id="674.VM_17795"/>
<reference evidence="1" key="1">
    <citation type="submission" date="2017-12" db="EMBL/GenBank/DDBJ databases">
        <title>FDA dAtabase for Regulatory Grade micrObial Sequences (FDA-ARGOS): Supporting development and validation of Infectious Disease Dx tests.</title>
        <authorList>
            <person name="Hoffmann M."/>
            <person name="Allard M."/>
            <person name="Evans P."/>
            <person name="Brown E."/>
            <person name="Tallon L.J."/>
            <person name="Sadzewicz L."/>
            <person name="Sengamalay N."/>
            <person name="Ott S."/>
            <person name="Godinez A."/>
            <person name="Nagaraj S."/>
            <person name="Vavikolanu K."/>
            <person name="Aluvathingal J."/>
            <person name="Nadendla S."/>
            <person name="Hobson J."/>
            <person name="Sichtig H."/>
        </authorList>
    </citation>
    <scope>NUCLEOTIDE SEQUENCE [LARGE SCALE GENOMIC DNA]</scope>
    <source>
        <strain evidence="1">FDAARGOS_113</strain>
    </source>
</reference>
<dbReference type="Proteomes" id="UP000053748">
    <property type="component" value="Unassembled WGS sequence"/>
</dbReference>